<dbReference type="AlphaFoldDB" id="A0AAF0TCY8"/>
<protein>
    <submittedName>
        <fullName evidence="1">Uncharacterized protein</fullName>
    </submittedName>
</protein>
<evidence type="ECO:0000313" key="2">
    <source>
        <dbReference type="Proteomes" id="UP001234989"/>
    </source>
</evidence>
<dbReference type="EMBL" id="CP133612">
    <property type="protein sequence ID" value="WMV08665.1"/>
    <property type="molecule type" value="Genomic_DNA"/>
</dbReference>
<sequence>MAPYKALFGRRCRSPNGWFEFGNAMLIGTDLAHQAMEKVKTIQERLKIA</sequence>
<keyword evidence="2" id="KW-1185">Reference proteome</keyword>
<evidence type="ECO:0000313" key="1">
    <source>
        <dbReference type="EMBL" id="WMV08665.1"/>
    </source>
</evidence>
<reference evidence="1" key="1">
    <citation type="submission" date="2023-08" db="EMBL/GenBank/DDBJ databases">
        <title>A de novo genome assembly of Solanum verrucosum Schlechtendal, a Mexican diploid species geographically isolated from the other diploid A-genome species in potato relatives.</title>
        <authorList>
            <person name="Hosaka K."/>
        </authorList>
    </citation>
    <scope>NUCLEOTIDE SEQUENCE</scope>
    <source>
        <tissue evidence="1">Young leaves</tissue>
    </source>
</reference>
<gene>
    <name evidence="1" type="ORF">MTR67_002050</name>
</gene>
<dbReference type="Proteomes" id="UP001234989">
    <property type="component" value="Chromosome 1"/>
</dbReference>
<organism evidence="1 2">
    <name type="scientific">Solanum verrucosum</name>
    <dbReference type="NCBI Taxonomy" id="315347"/>
    <lineage>
        <taxon>Eukaryota</taxon>
        <taxon>Viridiplantae</taxon>
        <taxon>Streptophyta</taxon>
        <taxon>Embryophyta</taxon>
        <taxon>Tracheophyta</taxon>
        <taxon>Spermatophyta</taxon>
        <taxon>Magnoliopsida</taxon>
        <taxon>eudicotyledons</taxon>
        <taxon>Gunneridae</taxon>
        <taxon>Pentapetalae</taxon>
        <taxon>asterids</taxon>
        <taxon>lamiids</taxon>
        <taxon>Solanales</taxon>
        <taxon>Solanaceae</taxon>
        <taxon>Solanoideae</taxon>
        <taxon>Solaneae</taxon>
        <taxon>Solanum</taxon>
    </lineage>
</organism>
<name>A0AAF0TCY8_SOLVR</name>
<proteinExistence type="predicted"/>
<accession>A0AAF0TCY8</accession>